<keyword evidence="2" id="KW-0808">Transferase</keyword>
<comment type="caution">
    <text evidence="2">The sequence shown here is derived from an EMBL/GenBank/DDBJ whole genome shotgun (WGS) entry which is preliminary data.</text>
</comment>
<protein>
    <submittedName>
        <fullName evidence="2">Putative reverse transcriptase domain-containing protein</fullName>
    </submittedName>
</protein>
<keyword evidence="2" id="KW-0695">RNA-directed DNA polymerase</keyword>
<dbReference type="EMBL" id="BKCJ010002642">
    <property type="protein sequence ID" value="GEU49957.1"/>
    <property type="molecule type" value="Genomic_DNA"/>
</dbReference>
<evidence type="ECO:0000259" key="1">
    <source>
        <dbReference type="Pfam" id="PF24626"/>
    </source>
</evidence>
<keyword evidence="2" id="KW-0548">Nucleotidyltransferase</keyword>
<gene>
    <name evidence="2" type="ORF">Tci_021935</name>
</gene>
<feature type="domain" description="Tf2-1-like SH3-like" evidence="1">
    <location>
        <begin position="7"/>
        <end position="70"/>
    </location>
</feature>
<evidence type="ECO:0000313" key="2">
    <source>
        <dbReference type="EMBL" id="GEU49957.1"/>
    </source>
</evidence>
<dbReference type="Pfam" id="PF24626">
    <property type="entry name" value="SH3_Tf2-1"/>
    <property type="match status" value="1"/>
</dbReference>
<dbReference type="PANTHER" id="PTHR46148:SF59">
    <property type="entry name" value="NUCLEOTIDYLTRANSFERASE, RIBONUCLEASE H"/>
    <property type="match status" value="1"/>
</dbReference>
<accession>A0A6L2KMH6</accession>
<reference evidence="2" key="1">
    <citation type="journal article" date="2019" name="Sci. Rep.">
        <title>Draft genome of Tanacetum cinerariifolium, the natural source of mosquito coil.</title>
        <authorList>
            <person name="Yamashiro T."/>
            <person name="Shiraishi A."/>
            <person name="Satake H."/>
            <person name="Nakayama K."/>
        </authorList>
    </citation>
    <scope>NUCLEOTIDE SEQUENCE</scope>
</reference>
<dbReference type="AlphaFoldDB" id="A0A6L2KMH6"/>
<name>A0A6L2KMH6_TANCI</name>
<sequence length="309" mass="36464">MEFQVEDRVMLKVLPWKGVVRFGKQRKLNPSYIGPFKVLAKVGVVSYKLELPQEFSRVHSTFIVSNLNKCYSDEPLAVLLDGLHIDDKLYFMKEYVEIIEQEVKRLKQSCILIFKANEARGAKDTLEILFLGVMHKSIHRLDTAYRPFHSERRIDLCSATGEWFKKDCIGSVTTWEDMVEKFIKIFYQLFDDNEEIEAEEDDDLDDTTDIFKIEGNLFDYETPLCKALNDFNYLLKIDTDMFTFDIQRIRTYEEYEWNNTMIRDLEKSWSDNGVPYQLCDHICELYRFKNRITKWPMCSLDVDGFSNGG</sequence>
<organism evidence="2">
    <name type="scientific">Tanacetum cinerariifolium</name>
    <name type="common">Dalmatian daisy</name>
    <name type="synonym">Chrysanthemum cinerariifolium</name>
    <dbReference type="NCBI Taxonomy" id="118510"/>
    <lineage>
        <taxon>Eukaryota</taxon>
        <taxon>Viridiplantae</taxon>
        <taxon>Streptophyta</taxon>
        <taxon>Embryophyta</taxon>
        <taxon>Tracheophyta</taxon>
        <taxon>Spermatophyta</taxon>
        <taxon>Magnoliopsida</taxon>
        <taxon>eudicotyledons</taxon>
        <taxon>Gunneridae</taxon>
        <taxon>Pentapetalae</taxon>
        <taxon>asterids</taxon>
        <taxon>campanulids</taxon>
        <taxon>Asterales</taxon>
        <taxon>Asteraceae</taxon>
        <taxon>Asteroideae</taxon>
        <taxon>Anthemideae</taxon>
        <taxon>Anthemidinae</taxon>
        <taxon>Tanacetum</taxon>
    </lineage>
</organism>
<dbReference type="InterPro" id="IPR056924">
    <property type="entry name" value="SH3_Tf2-1"/>
</dbReference>
<dbReference type="PANTHER" id="PTHR46148">
    <property type="entry name" value="CHROMO DOMAIN-CONTAINING PROTEIN"/>
    <property type="match status" value="1"/>
</dbReference>
<dbReference type="GO" id="GO:0003964">
    <property type="term" value="F:RNA-directed DNA polymerase activity"/>
    <property type="evidence" value="ECO:0007669"/>
    <property type="project" value="UniProtKB-KW"/>
</dbReference>
<proteinExistence type="predicted"/>